<name>A0ABY7PJA9_9BACT</name>
<dbReference type="Proteomes" id="UP001211872">
    <property type="component" value="Chromosome"/>
</dbReference>
<protein>
    <submittedName>
        <fullName evidence="1">Uncharacterized protein</fullName>
    </submittedName>
</protein>
<organism evidence="1 2">
    <name type="scientific">Hymenobacter yonginensis</name>
    <dbReference type="NCBI Taxonomy" id="748197"/>
    <lineage>
        <taxon>Bacteria</taxon>
        <taxon>Pseudomonadati</taxon>
        <taxon>Bacteroidota</taxon>
        <taxon>Cytophagia</taxon>
        <taxon>Cytophagales</taxon>
        <taxon>Hymenobacteraceae</taxon>
        <taxon>Hymenobacter</taxon>
    </lineage>
</organism>
<sequence length="156" mass="18273">MRLQVFIICFLLTASSKSYGQRSIKYTMVVHHSECTSCGDLEIDSGAVFVPPQLRNALLQHYQRVFGNSLVNWEKNWQDRKYIVGNVRIDSDSTFDAMYLLPGRTRTDTIYNQYGIINPWDFQRCYRVTGHVVGIRGLYLLFHVDKARLLRKRIDY</sequence>
<keyword evidence="2" id="KW-1185">Reference proteome</keyword>
<reference evidence="1 2" key="1">
    <citation type="journal article" date="2011" name="Int. J. Syst. Evol. Microbiol.">
        <title>Hymenobacter yonginensis sp. nov., isolated from a mesotrophic artificial lake.</title>
        <authorList>
            <person name="Joung Y."/>
            <person name="Cho S.H."/>
            <person name="Kim H."/>
            <person name="Kim S.B."/>
            <person name="Joh K."/>
        </authorList>
    </citation>
    <scope>NUCLEOTIDE SEQUENCE [LARGE SCALE GENOMIC DNA]</scope>
    <source>
        <strain evidence="1 2">KCTC 22745</strain>
    </source>
</reference>
<evidence type="ECO:0000313" key="2">
    <source>
        <dbReference type="Proteomes" id="UP001211872"/>
    </source>
</evidence>
<accession>A0ABY7PJA9</accession>
<dbReference type="EMBL" id="CP115396">
    <property type="protein sequence ID" value="WBO82839.1"/>
    <property type="molecule type" value="Genomic_DNA"/>
</dbReference>
<gene>
    <name evidence="1" type="ORF">O9Z63_10600</name>
</gene>
<proteinExistence type="predicted"/>
<dbReference type="RefSeq" id="WP_270125174.1">
    <property type="nucleotide sequence ID" value="NZ_CP115396.1"/>
</dbReference>
<evidence type="ECO:0000313" key="1">
    <source>
        <dbReference type="EMBL" id="WBO82839.1"/>
    </source>
</evidence>